<feature type="transmembrane region" description="Helical" evidence="1">
    <location>
        <begin position="153"/>
        <end position="171"/>
    </location>
</feature>
<keyword evidence="1" id="KW-0812">Transmembrane</keyword>
<evidence type="ECO:0000256" key="2">
    <source>
        <dbReference type="SAM" id="SignalP"/>
    </source>
</evidence>
<evidence type="ECO:0000313" key="3">
    <source>
        <dbReference type="EMBL" id="WDD97356.1"/>
    </source>
</evidence>
<name>A0AAF0BY81_9GAMM</name>
<evidence type="ECO:0000313" key="4">
    <source>
        <dbReference type="Proteomes" id="UP000032568"/>
    </source>
</evidence>
<proteinExistence type="predicted"/>
<dbReference type="Proteomes" id="UP000032568">
    <property type="component" value="Chromosome"/>
</dbReference>
<keyword evidence="1" id="KW-1133">Transmembrane helix</keyword>
<dbReference type="AlphaFoldDB" id="A0AAF0BY81"/>
<dbReference type="RefSeq" id="WP_053043383.1">
    <property type="nucleotide sequence ID" value="NZ_CP059735.1"/>
</dbReference>
<sequence length="175" mass="19176">MYKIKLYTLVAALLLTSSLSVHATLITSDLVQLDADTWQGTYKITNNTLPFDIEEFSIYFDFSLFENLVATGAPPDWDPLVIQPDIGLPDDGFYDALALAVGIIPGDMLSGFMIEFDYLGLDLPPAMPFEILDPFTFDLLDSGEVTFTSITELPVPAPAALGLLVLGLLGVRRRK</sequence>
<evidence type="ECO:0000256" key="1">
    <source>
        <dbReference type="SAM" id="Phobius"/>
    </source>
</evidence>
<evidence type="ECO:0008006" key="5">
    <source>
        <dbReference type="Google" id="ProtNLM"/>
    </source>
</evidence>
<feature type="signal peptide" evidence="2">
    <location>
        <begin position="1"/>
        <end position="23"/>
    </location>
</feature>
<gene>
    <name evidence="3" type="ORF">SG35_018750</name>
</gene>
<keyword evidence="4" id="KW-1185">Reference proteome</keyword>
<dbReference type="KEGG" id="tact:SG35_018750"/>
<keyword evidence="2" id="KW-0732">Signal</keyword>
<accession>A0AAF0BY81</accession>
<protein>
    <recommendedName>
        <fullName evidence="5">PEP-CTERM protein-sorting domain-containing protein</fullName>
    </recommendedName>
</protein>
<reference evidence="3 4" key="1">
    <citation type="journal article" date="2015" name="Genome Announc.">
        <title>Draft Genome Sequences of Marine Isolates of Thalassomonas viridans and Thalassomonas actiniarum.</title>
        <authorList>
            <person name="Olonade I."/>
            <person name="van Zyl L.J."/>
            <person name="Trindade M."/>
        </authorList>
    </citation>
    <scope>NUCLEOTIDE SEQUENCE [LARGE SCALE GENOMIC DNA]</scope>
    <source>
        <strain evidence="3 4">A5K-106</strain>
    </source>
</reference>
<organism evidence="3 4">
    <name type="scientific">Thalassomonas actiniarum</name>
    <dbReference type="NCBI Taxonomy" id="485447"/>
    <lineage>
        <taxon>Bacteria</taxon>
        <taxon>Pseudomonadati</taxon>
        <taxon>Pseudomonadota</taxon>
        <taxon>Gammaproteobacteria</taxon>
        <taxon>Alteromonadales</taxon>
        <taxon>Colwelliaceae</taxon>
        <taxon>Thalassomonas</taxon>
    </lineage>
</organism>
<keyword evidence="1" id="KW-0472">Membrane</keyword>
<reference evidence="3 4" key="2">
    <citation type="journal article" date="2022" name="Mar. Drugs">
        <title>Bioassay-Guided Fractionation Leads to the Detection of Cholic Acid Generated by the Rare Thalassomonas sp.</title>
        <authorList>
            <person name="Pheiffer F."/>
            <person name="Schneider Y.K."/>
            <person name="Hansen E.H."/>
            <person name="Andersen J.H."/>
            <person name="Isaksson J."/>
            <person name="Busche T."/>
            <person name="R C."/>
            <person name="Kalinowski J."/>
            <person name="Zyl L.V."/>
            <person name="Trindade M."/>
        </authorList>
    </citation>
    <scope>NUCLEOTIDE SEQUENCE [LARGE SCALE GENOMIC DNA]</scope>
    <source>
        <strain evidence="3 4">A5K-106</strain>
    </source>
</reference>
<feature type="chain" id="PRO_5042180793" description="PEP-CTERM protein-sorting domain-containing protein" evidence="2">
    <location>
        <begin position="24"/>
        <end position="175"/>
    </location>
</feature>
<dbReference type="EMBL" id="CP059735">
    <property type="protein sequence ID" value="WDD97356.1"/>
    <property type="molecule type" value="Genomic_DNA"/>
</dbReference>